<evidence type="ECO:0000256" key="6">
    <source>
        <dbReference type="ARBA" id="ARBA00023136"/>
    </source>
</evidence>
<reference evidence="10 11" key="1">
    <citation type="submission" date="2015-02" db="EMBL/GenBank/DDBJ databases">
        <authorList>
            <person name="Chooi Y.-H."/>
        </authorList>
    </citation>
    <scope>NUCLEOTIDE SEQUENCE [LARGE SCALE GENOMIC DNA]</scope>
    <source>
        <strain evidence="10">E3</strain>
    </source>
</reference>
<dbReference type="GO" id="GO:0008519">
    <property type="term" value="F:ammonium channel activity"/>
    <property type="evidence" value="ECO:0007669"/>
    <property type="project" value="InterPro"/>
</dbReference>
<name>A0A0G4IJI1_PLABS</name>
<keyword evidence="3 8" id="KW-0813">Transport</keyword>
<keyword evidence="7 8" id="KW-0924">Ammonia transport</keyword>
<feature type="transmembrane region" description="Helical" evidence="8">
    <location>
        <begin position="229"/>
        <end position="247"/>
    </location>
</feature>
<dbReference type="AlphaFoldDB" id="A0A0G4IJI1"/>
<feature type="transmembrane region" description="Helical" evidence="8">
    <location>
        <begin position="373"/>
        <end position="398"/>
    </location>
</feature>
<accession>A0A0G4IJI1</accession>
<feature type="transmembrane region" description="Helical" evidence="8">
    <location>
        <begin position="418"/>
        <end position="443"/>
    </location>
</feature>
<keyword evidence="11" id="KW-1185">Reference proteome</keyword>
<evidence type="ECO:0000256" key="1">
    <source>
        <dbReference type="ARBA" id="ARBA00004141"/>
    </source>
</evidence>
<evidence type="ECO:0000313" key="10">
    <source>
        <dbReference type="EMBL" id="CEO95324.1"/>
    </source>
</evidence>
<feature type="transmembrane region" description="Helical" evidence="8">
    <location>
        <begin position="29"/>
        <end position="53"/>
    </location>
</feature>
<feature type="domain" description="Ammonium transporter AmtB-like" evidence="9">
    <location>
        <begin position="34"/>
        <end position="471"/>
    </location>
</feature>
<dbReference type="Pfam" id="PF00909">
    <property type="entry name" value="Ammonium_transp"/>
    <property type="match status" value="1"/>
</dbReference>
<dbReference type="SUPFAM" id="SSF111352">
    <property type="entry name" value="Ammonium transporter"/>
    <property type="match status" value="1"/>
</dbReference>
<proteinExistence type="inferred from homology"/>
<evidence type="ECO:0000256" key="7">
    <source>
        <dbReference type="ARBA" id="ARBA00023177"/>
    </source>
</evidence>
<keyword evidence="4 8" id="KW-0812">Transmembrane</keyword>
<keyword evidence="6 8" id="KW-0472">Membrane</keyword>
<dbReference type="InterPro" id="IPR024041">
    <property type="entry name" value="NH4_transpt_AmtB-like_dom"/>
</dbReference>
<dbReference type="InterPro" id="IPR001905">
    <property type="entry name" value="Ammonium_transpt"/>
</dbReference>
<protein>
    <recommendedName>
        <fullName evidence="8">Ammonium transporter</fullName>
    </recommendedName>
</protein>
<dbReference type="GO" id="GO:0005886">
    <property type="term" value="C:plasma membrane"/>
    <property type="evidence" value="ECO:0007669"/>
    <property type="project" value="UniProtKB-SubCell"/>
</dbReference>
<organism evidence="10 11">
    <name type="scientific">Plasmodiophora brassicae</name>
    <name type="common">Clubroot disease agent</name>
    <dbReference type="NCBI Taxonomy" id="37360"/>
    <lineage>
        <taxon>Eukaryota</taxon>
        <taxon>Sar</taxon>
        <taxon>Rhizaria</taxon>
        <taxon>Endomyxa</taxon>
        <taxon>Phytomyxea</taxon>
        <taxon>Plasmodiophorida</taxon>
        <taxon>Plasmodiophoridae</taxon>
        <taxon>Plasmodiophora</taxon>
    </lineage>
</organism>
<dbReference type="EMBL" id="CDSF01000013">
    <property type="protein sequence ID" value="CEO95324.1"/>
    <property type="molecule type" value="Genomic_DNA"/>
</dbReference>
<dbReference type="PANTHER" id="PTHR43029:SF10">
    <property type="entry name" value="AMMONIUM TRANSPORTER MEP2"/>
    <property type="match status" value="1"/>
</dbReference>
<keyword evidence="5 8" id="KW-1133">Transmembrane helix</keyword>
<comment type="subcellular location">
    <subcellularLocation>
        <location evidence="8">Cell membrane</location>
        <topology evidence="8">Multi-pass membrane protein</topology>
    </subcellularLocation>
    <subcellularLocation>
        <location evidence="1">Membrane</location>
        <topology evidence="1">Multi-pass membrane protein</topology>
    </subcellularLocation>
</comment>
<dbReference type="InterPro" id="IPR029020">
    <property type="entry name" value="Ammonium/urea_transptr"/>
</dbReference>
<comment type="similarity">
    <text evidence="2 8">Belongs to the ammonia transporter channel (TC 1.A.11.2) family.</text>
</comment>
<gene>
    <name evidence="10" type="ORF">PBRA_004090</name>
</gene>
<dbReference type="OMA" id="FVFYQFA"/>
<feature type="transmembrane region" description="Helical" evidence="8">
    <location>
        <begin position="341"/>
        <end position="361"/>
    </location>
</feature>
<evidence type="ECO:0000256" key="4">
    <source>
        <dbReference type="ARBA" id="ARBA00022692"/>
    </source>
</evidence>
<evidence type="ECO:0000256" key="3">
    <source>
        <dbReference type="ARBA" id="ARBA00022448"/>
    </source>
</evidence>
<evidence type="ECO:0000256" key="2">
    <source>
        <dbReference type="ARBA" id="ARBA00005887"/>
    </source>
</evidence>
<evidence type="ECO:0000256" key="5">
    <source>
        <dbReference type="ARBA" id="ARBA00022989"/>
    </source>
</evidence>
<dbReference type="OrthoDB" id="534912at2759"/>
<feature type="transmembrane region" description="Helical" evidence="8">
    <location>
        <begin position="259"/>
        <end position="277"/>
    </location>
</feature>
<evidence type="ECO:0000256" key="8">
    <source>
        <dbReference type="RuleBase" id="RU362002"/>
    </source>
</evidence>
<evidence type="ECO:0000259" key="9">
    <source>
        <dbReference type="Pfam" id="PF00909"/>
    </source>
</evidence>
<dbReference type="Proteomes" id="UP000039324">
    <property type="component" value="Unassembled WGS sequence"/>
</dbReference>
<dbReference type="STRING" id="37360.A0A0G4IJI1"/>
<sequence length="483" mass="49715">MDANLTVAGNVLLLPSTNGAAVPFAETGYASTGFLVAMSALVFLMTPGLGLFYSGLSNAKNALSLIMVCLLSMALISVQWLAVGFSFAFSETGSFFMGNFDHAGFNNVDARAMALTAPAVPSITFALYQMQFATITPALIFGSSASPRDRTTSSSAADIAGRRLVSDRFRIVPAMVFVVVWATLIYDPVAYWSWGARGWLHNLTCLSTTSLSQAPCGVGMYDFAGGGPVHIASGFAGLAYALVLGRSTADGGTRHKPHNVANVFLGTALLWFGWFGFNGGSALAATARAAMAATVTTMAASSGAIAWVVVDYLRHRKISGVGFCSGAVVGLVGITPGSGYVAPWASVVVGAVTSLVCNLAANSPAMRKIDDSLDTFSAHGLGGIIGNVLTGVFAQKWVGTLDGTALNGGAIDGNAAQVLYQIIGSAAIAAYSFVGSVVILKVLDRIPGLHLRPTPEDQAAGADLVQMGELAFALDADAPAKAV</sequence>
<dbReference type="Gene3D" id="1.10.3430.10">
    <property type="entry name" value="Ammonium transporter AmtB like domains"/>
    <property type="match status" value="1"/>
</dbReference>
<feature type="transmembrane region" description="Helical" evidence="8">
    <location>
        <begin position="171"/>
        <end position="194"/>
    </location>
</feature>
<feature type="transmembrane region" description="Helical" evidence="8">
    <location>
        <begin position="317"/>
        <end position="335"/>
    </location>
</feature>
<feature type="transmembrane region" description="Helical" evidence="8">
    <location>
        <begin position="289"/>
        <end position="310"/>
    </location>
</feature>
<feature type="transmembrane region" description="Helical" evidence="8">
    <location>
        <begin position="65"/>
        <end position="90"/>
    </location>
</feature>
<evidence type="ECO:0000313" key="11">
    <source>
        <dbReference type="Proteomes" id="UP000039324"/>
    </source>
</evidence>
<dbReference type="NCBIfam" id="TIGR00836">
    <property type="entry name" value="amt"/>
    <property type="match status" value="1"/>
</dbReference>
<dbReference type="PANTHER" id="PTHR43029">
    <property type="entry name" value="AMMONIUM TRANSPORTER MEP2"/>
    <property type="match status" value="1"/>
</dbReference>